<dbReference type="InterPro" id="IPR036683">
    <property type="entry name" value="CO_DH_flav_C_dom_sf"/>
</dbReference>
<dbReference type="Gene3D" id="3.30.465.10">
    <property type="match status" value="1"/>
</dbReference>
<name>A0ABR7HV77_9FIRM</name>
<dbReference type="InterPro" id="IPR016166">
    <property type="entry name" value="FAD-bd_PCMH"/>
</dbReference>
<dbReference type="Pfam" id="PF00941">
    <property type="entry name" value="FAD_binding_5"/>
    <property type="match status" value="1"/>
</dbReference>
<evidence type="ECO:0000256" key="2">
    <source>
        <dbReference type="ARBA" id="ARBA00023002"/>
    </source>
</evidence>
<evidence type="ECO:0000313" key="4">
    <source>
        <dbReference type="EMBL" id="MBC5731357.1"/>
    </source>
</evidence>
<dbReference type="InterPro" id="IPR036318">
    <property type="entry name" value="FAD-bd_PCMH-like_sf"/>
</dbReference>
<gene>
    <name evidence="4" type="ORF">H8S34_10995</name>
</gene>
<protein>
    <submittedName>
        <fullName evidence="4">Xanthine dehydrogenase family protein subunit M</fullName>
    </submittedName>
</protein>
<dbReference type="Gene3D" id="3.30.390.50">
    <property type="entry name" value="CO dehydrogenase flavoprotein, C-terminal domain"/>
    <property type="match status" value="1"/>
</dbReference>
<feature type="domain" description="FAD-binding PCMH-type" evidence="3">
    <location>
        <begin position="1"/>
        <end position="175"/>
    </location>
</feature>
<keyword evidence="2" id="KW-0560">Oxidoreductase</keyword>
<evidence type="ECO:0000256" key="1">
    <source>
        <dbReference type="ARBA" id="ARBA00022630"/>
    </source>
</evidence>
<dbReference type="Gene3D" id="3.30.43.10">
    <property type="entry name" value="Uridine Diphospho-n-acetylenolpyruvylglucosamine Reductase, domain 2"/>
    <property type="match status" value="1"/>
</dbReference>
<dbReference type="InterPro" id="IPR051312">
    <property type="entry name" value="Diverse_Substr_Oxidored"/>
</dbReference>
<dbReference type="SUPFAM" id="SSF56176">
    <property type="entry name" value="FAD-binding/transporter-associated domain-like"/>
    <property type="match status" value="1"/>
</dbReference>
<dbReference type="InterPro" id="IPR005107">
    <property type="entry name" value="CO_DH_flav_C"/>
</dbReference>
<dbReference type="SUPFAM" id="SSF55447">
    <property type="entry name" value="CO dehydrogenase flavoprotein C-terminal domain-like"/>
    <property type="match status" value="1"/>
</dbReference>
<reference evidence="4 5" key="1">
    <citation type="submission" date="2020-08" db="EMBL/GenBank/DDBJ databases">
        <title>Genome public.</title>
        <authorList>
            <person name="Liu C."/>
            <person name="Sun Q."/>
        </authorList>
    </citation>
    <scope>NUCLEOTIDE SEQUENCE [LARGE SCALE GENOMIC DNA]</scope>
    <source>
        <strain evidence="4 5">New-38</strain>
    </source>
</reference>
<dbReference type="PANTHER" id="PTHR42659:SF9">
    <property type="entry name" value="XANTHINE DEHYDROGENASE FAD-BINDING SUBUNIT XDHB-RELATED"/>
    <property type="match status" value="1"/>
</dbReference>
<dbReference type="InterPro" id="IPR016169">
    <property type="entry name" value="FAD-bd_PCMH_sub2"/>
</dbReference>
<keyword evidence="5" id="KW-1185">Reference proteome</keyword>
<dbReference type="SMART" id="SM01092">
    <property type="entry name" value="CO_deh_flav_C"/>
    <property type="match status" value="1"/>
</dbReference>
<keyword evidence="1" id="KW-0285">Flavoprotein</keyword>
<accession>A0ABR7HV77</accession>
<dbReference type="EMBL" id="JACOPR010000006">
    <property type="protein sequence ID" value="MBC5731357.1"/>
    <property type="molecule type" value="Genomic_DNA"/>
</dbReference>
<dbReference type="InterPro" id="IPR016167">
    <property type="entry name" value="FAD-bd_PCMH_sub1"/>
</dbReference>
<dbReference type="PROSITE" id="PS51387">
    <property type="entry name" value="FAD_PCMH"/>
    <property type="match status" value="1"/>
</dbReference>
<proteinExistence type="predicted"/>
<evidence type="ECO:0000313" key="5">
    <source>
        <dbReference type="Proteomes" id="UP000660021"/>
    </source>
</evidence>
<organism evidence="4 5">
    <name type="scientific">Pseudoflavonifractor hominis</name>
    <dbReference type="NCBI Taxonomy" id="2763059"/>
    <lineage>
        <taxon>Bacteria</taxon>
        <taxon>Bacillati</taxon>
        <taxon>Bacillota</taxon>
        <taxon>Clostridia</taxon>
        <taxon>Eubacteriales</taxon>
        <taxon>Oscillospiraceae</taxon>
        <taxon>Pseudoflavonifractor</taxon>
    </lineage>
</organism>
<dbReference type="Pfam" id="PF03450">
    <property type="entry name" value="CO_deh_flav_C"/>
    <property type="match status" value="1"/>
</dbReference>
<dbReference type="PANTHER" id="PTHR42659">
    <property type="entry name" value="XANTHINE DEHYDROGENASE SUBUNIT C-RELATED"/>
    <property type="match status" value="1"/>
</dbReference>
<evidence type="ECO:0000259" key="3">
    <source>
        <dbReference type="PROSITE" id="PS51387"/>
    </source>
</evidence>
<sequence length="289" mass="31594">MKPFTYHAPRSVEEALSLLEQHQASCAVVAGGTDVVIELNEGVKRPEHVIDISKISELRYVKEEDGLVKLGALDTFTSLERHPYVQEHLPALYETVIHVGSPQIRNLGTIGGNVVNASVAGDSPTVFLTYGAEVVLKSTRGERIMTIEEFNQGPGNCQIRPDELLTEVRFPAPGKDEAVGYFKIGKRKSLAIVVLAVSVYIKRTADNRVEDARVILGAVSKHPMRVPALEEALKGLPLTKEALEGTLPLFTDAVQAAIANRPSVVYKREGVRGAARRCFDQILTQFGLM</sequence>
<dbReference type="InterPro" id="IPR002346">
    <property type="entry name" value="Mopterin_DH_FAD-bd"/>
</dbReference>
<dbReference type="RefSeq" id="WP_101691451.1">
    <property type="nucleotide sequence ID" value="NZ_JACOPR010000006.1"/>
</dbReference>
<comment type="caution">
    <text evidence="4">The sequence shown here is derived from an EMBL/GenBank/DDBJ whole genome shotgun (WGS) entry which is preliminary data.</text>
</comment>
<dbReference type="Proteomes" id="UP000660021">
    <property type="component" value="Unassembled WGS sequence"/>
</dbReference>